<dbReference type="Proteomes" id="UP000838756">
    <property type="component" value="Unassembled WGS sequence"/>
</dbReference>
<evidence type="ECO:0000313" key="1">
    <source>
        <dbReference type="EMBL" id="CAH2208442.1"/>
    </source>
</evidence>
<accession>A0A8S4QFI0</accession>
<reference evidence="1" key="1">
    <citation type="submission" date="2022-03" db="EMBL/GenBank/DDBJ databases">
        <authorList>
            <person name="Lindestad O."/>
        </authorList>
    </citation>
    <scope>NUCLEOTIDE SEQUENCE</scope>
</reference>
<gene>
    <name evidence="1" type="primary">jg24700</name>
    <name evidence="1" type="ORF">PAEG_LOCUS1058</name>
</gene>
<name>A0A8S4QFI0_9NEOP</name>
<dbReference type="EMBL" id="CAKXAJ010003566">
    <property type="protein sequence ID" value="CAH2208442.1"/>
    <property type="molecule type" value="Genomic_DNA"/>
</dbReference>
<evidence type="ECO:0000313" key="2">
    <source>
        <dbReference type="Proteomes" id="UP000838756"/>
    </source>
</evidence>
<organism evidence="1 2">
    <name type="scientific">Pararge aegeria aegeria</name>
    <dbReference type="NCBI Taxonomy" id="348720"/>
    <lineage>
        <taxon>Eukaryota</taxon>
        <taxon>Metazoa</taxon>
        <taxon>Ecdysozoa</taxon>
        <taxon>Arthropoda</taxon>
        <taxon>Hexapoda</taxon>
        <taxon>Insecta</taxon>
        <taxon>Pterygota</taxon>
        <taxon>Neoptera</taxon>
        <taxon>Endopterygota</taxon>
        <taxon>Lepidoptera</taxon>
        <taxon>Glossata</taxon>
        <taxon>Ditrysia</taxon>
        <taxon>Papilionoidea</taxon>
        <taxon>Nymphalidae</taxon>
        <taxon>Satyrinae</taxon>
        <taxon>Satyrini</taxon>
        <taxon>Parargina</taxon>
        <taxon>Pararge</taxon>
    </lineage>
</organism>
<sequence>MSMRRGRFTLVIWATQNTAEEPDPDLGLLSTVIRLQSDSDAVSSIPLLFLPLSKELEFPWAEYESQHAHLTFLSYEGDRKHLEDICMPESSTQCSQRCVESSPVDYGISSFSLWEETRAL</sequence>
<protein>
    <submittedName>
        <fullName evidence="1">Jg24700 protein</fullName>
    </submittedName>
</protein>
<comment type="caution">
    <text evidence="1">The sequence shown here is derived from an EMBL/GenBank/DDBJ whole genome shotgun (WGS) entry which is preliminary data.</text>
</comment>
<dbReference type="AlphaFoldDB" id="A0A8S4QFI0"/>
<proteinExistence type="predicted"/>
<keyword evidence="2" id="KW-1185">Reference proteome</keyword>